<sequence>MNFKRNNQENFMRKITHTAILTIFFECMFSFVFAGHSVPVNNESTDSETVSELLNRIDEIYKIGCDDWITASWSTMLIKQGIVPKEGASRAARVIMEMIEKPGPVRGSGWDYFMDTQAYFNEKLGKEVGGNLMVVRTTPPARQTVYVRYHLLKRLCQIYDMQLALLNLAEKHKETIMPGYTHERHAQPTTYAHYLMSVFDAVQRSTETLDLGYHQMSLNEMGCGALAGTSWNIDRNLVSKYLGMEGLIENSNDAAGYTDGYLVVVCGLTNITNILSRMALELTYWSGAEYGFIESGNKGTSFLMPQKSDNPNAMEIVQLTAGQMTGHLVSISVAGLRVPQGDSHHMLHMEDPTMEALDASERCITLMTSEVSRLDVNKKRMYDLIKESYIASTELANQMVRDYGLDYRTSHKIVHSFVLASEEQSIPATNASANLLNNAALEIIGRKLNINDKQLRGILNPEHFINVTNSQGGVAPEEVERMIVERKQTLEQYREKLLKRIKVLEDGQKRMISDLNSFENQ</sequence>
<dbReference type="PANTHER" id="PTHR43814:SF1">
    <property type="entry name" value="ARGININOSUCCINATE LYASE"/>
    <property type="match status" value="1"/>
</dbReference>
<dbReference type="Gene3D" id="1.20.200.10">
    <property type="entry name" value="Fumarase/aspartase (Central domain)"/>
    <property type="match status" value="1"/>
</dbReference>
<dbReference type="GO" id="GO:0004056">
    <property type="term" value="F:argininosuccinate lyase activity"/>
    <property type="evidence" value="ECO:0007669"/>
    <property type="project" value="InterPro"/>
</dbReference>
<accession>A0A6I6JRR0</accession>
<dbReference type="InterPro" id="IPR029419">
    <property type="entry name" value="Arg_succ_lyase_C"/>
</dbReference>
<gene>
    <name evidence="3" type="ORF">GM418_19230</name>
</gene>
<feature type="domain" description="Fumarate lyase N-terminal" evidence="1">
    <location>
        <begin position="158"/>
        <end position="326"/>
    </location>
</feature>
<dbReference type="SUPFAM" id="SSF48557">
    <property type="entry name" value="L-aspartase-like"/>
    <property type="match status" value="1"/>
</dbReference>
<dbReference type="InterPro" id="IPR022761">
    <property type="entry name" value="Fumarate_lyase_N"/>
</dbReference>
<evidence type="ECO:0000313" key="4">
    <source>
        <dbReference type="Proteomes" id="UP000428260"/>
    </source>
</evidence>
<name>A0A6I6JRR0_9BACT</name>
<dbReference type="GO" id="GO:0042450">
    <property type="term" value="P:L-arginine biosynthetic process via ornithine"/>
    <property type="evidence" value="ECO:0007669"/>
    <property type="project" value="InterPro"/>
</dbReference>
<dbReference type="RefSeq" id="WP_158868867.1">
    <property type="nucleotide sequence ID" value="NZ_CP046401.1"/>
</dbReference>
<dbReference type="Pfam" id="PF00206">
    <property type="entry name" value="Lyase_1"/>
    <property type="match status" value="1"/>
</dbReference>
<evidence type="ECO:0000313" key="3">
    <source>
        <dbReference type="EMBL" id="QGY45725.1"/>
    </source>
</evidence>
<evidence type="ECO:0000259" key="2">
    <source>
        <dbReference type="Pfam" id="PF14698"/>
    </source>
</evidence>
<keyword evidence="4" id="KW-1185">Reference proteome</keyword>
<dbReference type="KEGG" id="mcos:GM418_19230"/>
<organism evidence="3 4">
    <name type="scientific">Maribellus comscasis</name>
    <dbReference type="NCBI Taxonomy" id="2681766"/>
    <lineage>
        <taxon>Bacteria</taxon>
        <taxon>Pseudomonadati</taxon>
        <taxon>Bacteroidota</taxon>
        <taxon>Bacteroidia</taxon>
        <taxon>Marinilabiliales</taxon>
        <taxon>Prolixibacteraceae</taxon>
        <taxon>Maribellus</taxon>
    </lineage>
</organism>
<proteinExistence type="predicted"/>
<protein>
    <recommendedName>
        <fullName evidence="5">Argininosuccinate lyase</fullName>
    </recommendedName>
</protein>
<dbReference type="Gene3D" id="1.10.40.30">
    <property type="entry name" value="Fumarase/aspartase (C-terminal domain)"/>
    <property type="match status" value="1"/>
</dbReference>
<dbReference type="PANTHER" id="PTHR43814">
    <property type="entry name" value="ARGININOSUCCINATE LYASE"/>
    <property type="match status" value="1"/>
</dbReference>
<evidence type="ECO:0000259" key="1">
    <source>
        <dbReference type="Pfam" id="PF00206"/>
    </source>
</evidence>
<dbReference type="Pfam" id="PF14698">
    <property type="entry name" value="ASL_C2"/>
    <property type="match status" value="1"/>
</dbReference>
<dbReference type="Proteomes" id="UP000428260">
    <property type="component" value="Chromosome"/>
</dbReference>
<dbReference type="PRINTS" id="PR00145">
    <property type="entry name" value="ARGSUCLYASE"/>
</dbReference>
<dbReference type="AlphaFoldDB" id="A0A6I6JRR0"/>
<dbReference type="GO" id="GO:0005829">
    <property type="term" value="C:cytosol"/>
    <property type="evidence" value="ECO:0007669"/>
    <property type="project" value="TreeGrafter"/>
</dbReference>
<feature type="domain" description="Argininosuccinate lyase C-terminal" evidence="2">
    <location>
        <begin position="390"/>
        <end position="466"/>
    </location>
</feature>
<dbReference type="EMBL" id="CP046401">
    <property type="protein sequence ID" value="QGY45725.1"/>
    <property type="molecule type" value="Genomic_DNA"/>
</dbReference>
<dbReference type="InterPro" id="IPR009049">
    <property type="entry name" value="Argininosuccinate_lyase"/>
</dbReference>
<evidence type="ECO:0008006" key="5">
    <source>
        <dbReference type="Google" id="ProtNLM"/>
    </source>
</evidence>
<reference evidence="3 4" key="1">
    <citation type="submission" date="2019-11" db="EMBL/GenBank/DDBJ databases">
        <authorList>
            <person name="Zheng R.K."/>
            <person name="Sun C.M."/>
        </authorList>
    </citation>
    <scope>NUCLEOTIDE SEQUENCE [LARGE SCALE GENOMIC DNA]</scope>
    <source>
        <strain evidence="3 4">WC007</strain>
    </source>
</reference>
<dbReference type="InterPro" id="IPR008948">
    <property type="entry name" value="L-Aspartase-like"/>
</dbReference>